<evidence type="ECO:0000313" key="9">
    <source>
        <dbReference type="Proteomes" id="UP000298225"/>
    </source>
</evidence>
<dbReference type="Proteomes" id="UP000298225">
    <property type="component" value="Unassembled WGS sequence"/>
</dbReference>
<dbReference type="EMBL" id="SPQU01000001">
    <property type="protein sequence ID" value="TFV43052.1"/>
    <property type="molecule type" value="Genomic_DNA"/>
</dbReference>
<comment type="function">
    <text evidence="6">Catalyzes the conversion of 7,8-dihydroneopterin to 6-hydroxymethyl-7,8-dihydropterin.</text>
</comment>
<dbReference type="NCBIfam" id="TIGR00526">
    <property type="entry name" value="folB_dom"/>
    <property type="match status" value="1"/>
</dbReference>
<keyword evidence="9" id="KW-1185">Reference proteome</keyword>
<comment type="similarity">
    <text evidence="3 6">Belongs to the DHNA family.</text>
</comment>
<dbReference type="GO" id="GO:0005737">
    <property type="term" value="C:cytoplasm"/>
    <property type="evidence" value="ECO:0007669"/>
    <property type="project" value="TreeGrafter"/>
</dbReference>
<dbReference type="OrthoDB" id="9808041at2"/>
<comment type="pathway">
    <text evidence="2 6">Cofactor biosynthesis; tetrahydrofolate biosynthesis; 2-amino-4-hydroxy-6-hydroxymethyl-7,8-dihydropteridine diphosphate from 7,8-dihydroneopterin triphosphate: step 3/4.</text>
</comment>
<gene>
    <name evidence="8" type="primary">folB</name>
    <name evidence="8" type="ORF">E4K66_03490</name>
</gene>
<dbReference type="SMART" id="SM00905">
    <property type="entry name" value="FolB"/>
    <property type="match status" value="1"/>
</dbReference>
<evidence type="ECO:0000256" key="6">
    <source>
        <dbReference type="RuleBase" id="RU362079"/>
    </source>
</evidence>
<dbReference type="GO" id="GO:0046654">
    <property type="term" value="P:tetrahydrofolate biosynthetic process"/>
    <property type="evidence" value="ECO:0007669"/>
    <property type="project" value="UniProtKB-UniRule"/>
</dbReference>
<dbReference type="RefSeq" id="WP_126256240.1">
    <property type="nucleotide sequence ID" value="NZ_SPQU01000001.1"/>
</dbReference>
<dbReference type="PANTHER" id="PTHR42844">
    <property type="entry name" value="DIHYDRONEOPTERIN ALDOLASE 1-RELATED"/>
    <property type="match status" value="1"/>
</dbReference>
<evidence type="ECO:0000256" key="1">
    <source>
        <dbReference type="ARBA" id="ARBA00001353"/>
    </source>
</evidence>
<evidence type="ECO:0000313" key="8">
    <source>
        <dbReference type="EMBL" id="TFV43052.1"/>
    </source>
</evidence>
<dbReference type="NCBIfam" id="TIGR00525">
    <property type="entry name" value="folB"/>
    <property type="match status" value="1"/>
</dbReference>
<evidence type="ECO:0000256" key="5">
    <source>
        <dbReference type="ARBA" id="ARBA00023239"/>
    </source>
</evidence>
<proteinExistence type="inferred from homology"/>
<dbReference type="AlphaFoldDB" id="A0A4Y9LMU8"/>
<evidence type="ECO:0000259" key="7">
    <source>
        <dbReference type="SMART" id="SM00905"/>
    </source>
</evidence>
<dbReference type="Pfam" id="PF02152">
    <property type="entry name" value="FolB"/>
    <property type="match status" value="1"/>
</dbReference>
<dbReference type="GO" id="GO:0004150">
    <property type="term" value="F:dihydroneopterin aldolase activity"/>
    <property type="evidence" value="ECO:0007669"/>
    <property type="project" value="UniProtKB-UniRule"/>
</dbReference>
<dbReference type="EC" id="4.1.2.25" evidence="6"/>
<dbReference type="SUPFAM" id="SSF55620">
    <property type="entry name" value="Tetrahydrobiopterin biosynthesis enzymes-like"/>
    <property type="match status" value="1"/>
</dbReference>
<protein>
    <recommendedName>
        <fullName evidence="6">7,8-dihydroneopterin aldolase</fullName>
        <ecNumber evidence="6">4.1.2.25</ecNumber>
    </recommendedName>
</protein>
<comment type="caution">
    <text evidence="8">The sequence shown here is derived from an EMBL/GenBank/DDBJ whole genome shotgun (WGS) entry which is preliminary data.</text>
</comment>
<keyword evidence="5 6" id="KW-0456">Lyase</keyword>
<organism evidence="8 9">
    <name type="scientific">Bradyrhizobium frederickii</name>
    <dbReference type="NCBI Taxonomy" id="2560054"/>
    <lineage>
        <taxon>Bacteria</taxon>
        <taxon>Pseudomonadati</taxon>
        <taxon>Pseudomonadota</taxon>
        <taxon>Alphaproteobacteria</taxon>
        <taxon>Hyphomicrobiales</taxon>
        <taxon>Nitrobacteraceae</taxon>
        <taxon>Bradyrhizobium</taxon>
    </lineage>
</organism>
<sequence length="122" mass="13439">MTDTIFVTGLSIHARHGVMDHETEVGQRFVIDLELYTDLSEPSRSDRLADTVSYAEVVATTTSAFKNTNYKLLERAAGAVADAILSHFPRIRAVKVTVHKPHAPIAAIFDDVGIVLTRSRHP</sequence>
<dbReference type="InterPro" id="IPR006156">
    <property type="entry name" value="Dihydroneopterin_aldolase"/>
</dbReference>
<dbReference type="UniPathway" id="UPA00077">
    <property type="reaction ID" value="UER00154"/>
</dbReference>
<name>A0A4Y9LMU8_9BRAD</name>
<keyword evidence="4 6" id="KW-0289">Folate biosynthesis</keyword>
<evidence type="ECO:0000256" key="2">
    <source>
        <dbReference type="ARBA" id="ARBA00005013"/>
    </source>
</evidence>
<dbReference type="PANTHER" id="PTHR42844:SF1">
    <property type="entry name" value="DIHYDRONEOPTERIN ALDOLASE 1-RELATED"/>
    <property type="match status" value="1"/>
</dbReference>
<dbReference type="InterPro" id="IPR043133">
    <property type="entry name" value="GTP-CH-I_C/QueF"/>
</dbReference>
<dbReference type="FunFam" id="3.30.1130.10:FF:000003">
    <property type="entry name" value="7,8-dihydroneopterin aldolase"/>
    <property type="match status" value="1"/>
</dbReference>
<dbReference type="CDD" id="cd00534">
    <property type="entry name" value="DHNA_DHNTPE"/>
    <property type="match status" value="1"/>
</dbReference>
<dbReference type="Gene3D" id="3.30.1130.10">
    <property type="match status" value="1"/>
</dbReference>
<reference evidence="8 9" key="1">
    <citation type="submission" date="2019-03" db="EMBL/GenBank/DDBJ databases">
        <title>Bradyrhizobium strains diversity isolated from Chamaecrista fasciculata.</title>
        <authorList>
            <person name="Urquiaga M.C.O."/>
            <person name="Hungria M."/>
            <person name="Delamuta J.R.M."/>
        </authorList>
    </citation>
    <scope>NUCLEOTIDE SEQUENCE [LARGE SCALE GENOMIC DNA]</scope>
    <source>
        <strain evidence="8 9">CNPSo 3424</strain>
    </source>
</reference>
<evidence type="ECO:0000256" key="4">
    <source>
        <dbReference type="ARBA" id="ARBA00022909"/>
    </source>
</evidence>
<dbReference type="InterPro" id="IPR006157">
    <property type="entry name" value="FolB_dom"/>
</dbReference>
<accession>A0A4Y9LMU8</accession>
<dbReference type="GO" id="GO:0046656">
    <property type="term" value="P:folic acid biosynthetic process"/>
    <property type="evidence" value="ECO:0007669"/>
    <property type="project" value="UniProtKB-UniRule"/>
</dbReference>
<feature type="domain" description="Dihydroneopterin aldolase/epimerase" evidence="7">
    <location>
        <begin position="5"/>
        <end position="118"/>
    </location>
</feature>
<evidence type="ECO:0000256" key="3">
    <source>
        <dbReference type="ARBA" id="ARBA00005708"/>
    </source>
</evidence>
<comment type="catalytic activity">
    <reaction evidence="1 6">
        <text>7,8-dihydroneopterin = 6-hydroxymethyl-7,8-dihydropterin + glycolaldehyde</text>
        <dbReference type="Rhea" id="RHEA:10540"/>
        <dbReference type="ChEBI" id="CHEBI:17001"/>
        <dbReference type="ChEBI" id="CHEBI:17071"/>
        <dbReference type="ChEBI" id="CHEBI:44841"/>
        <dbReference type="EC" id="4.1.2.25"/>
    </reaction>
</comment>